<comment type="caution">
    <text evidence="1">The sequence shown here is derived from an EMBL/GenBank/DDBJ whole genome shotgun (WGS) entry which is preliminary data.</text>
</comment>
<dbReference type="Proteomes" id="UP000485484">
    <property type="component" value="Unassembled WGS sequence"/>
</dbReference>
<dbReference type="EMBL" id="MWAK01000328">
    <property type="protein sequence ID" value="OPZ89782.1"/>
    <property type="molecule type" value="Genomic_DNA"/>
</dbReference>
<protein>
    <submittedName>
        <fullName evidence="1">Uncharacterized protein</fullName>
    </submittedName>
</protein>
<organism evidence="1">
    <name type="scientific">candidate division TA06 bacterium ADurb.Bin417</name>
    <dbReference type="NCBI Taxonomy" id="1852828"/>
    <lineage>
        <taxon>Bacteria</taxon>
        <taxon>Bacteria division TA06</taxon>
    </lineage>
</organism>
<sequence length="487" mass="51698">MLDDPGGDGAQVQGAVMFEGSLAHPGLPGLGAAQEGLVEEEGVHVPDIRGMFAEVPHHVQADLPPEFAQGLPALRIAEGRVVVHGRAAEEEVAVGRFPVLLPHDPVGGVDDVRVGLGAGEVRLPARHLAQVETPADEGTARIGLLGRLVGGFQALVMLVGAEVVVDIVGELPVFDPILVVFDGAPDKVLPERDVLRHQLVGDRRLHPGRQGGIVHVQQENLLQAVSGRLADQVVVPDDAPLFRLGVRPAGRIAHADILDPLVAGPLERGQDILVVLGHHAQPAVMIDAHRPRPGQDRKDGLLPCLRKAGNYRLGPEHPGPAGIQVNPALGRLARPYRQGKFILPDHPVPDVVNGQVDRHAAQAAGPVQGAEQPGPGRFPGKVNPADHILAEAHLNRNGRLEIGGRLRRLQLDRVHRKIFAADQDIVIARPDPAGYEDPLPLSGAAGRLAEHRFAVFGQETQGESLGTPEPGREGVNRVCLDPVEAAH</sequence>
<dbReference type="AlphaFoldDB" id="A0A1V5M9C9"/>
<proteinExistence type="predicted"/>
<name>A0A1V5M9C9_UNCT6</name>
<evidence type="ECO:0000313" key="1">
    <source>
        <dbReference type="EMBL" id="OPZ89782.1"/>
    </source>
</evidence>
<reference evidence="1" key="1">
    <citation type="submission" date="2017-02" db="EMBL/GenBank/DDBJ databases">
        <title>Delving into the versatile metabolic prowess of the omnipresent phylum Bacteroidetes.</title>
        <authorList>
            <person name="Nobu M.K."/>
            <person name="Mei R."/>
            <person name="Narihiro T."/>
            <person name="Kuroda K."/>
            <person name="Liu W.-T."/>
        </authorList>
    </citation>
    <scope>NUCLEOTIDE SEQUENCE</scope>
    <source>
        <strain evidence="1">ADurb.Bin417</strain>
    </source>
</reference>
<gene>
    <name evidence="1" type="ORF">BWY73_01443</name>
</gene>
<accession>A0A1V5M9C9</accession>